<dbReference type="Pfam" id="PF07949">
    <property type="entry name" value="YbbR"/>
    <property type="match status" value="3"/>
</dbReference>
<evidence type="ECO:0000313" key="2">
    <source>
        <dbReference type="Proteomes" id="UP000533476"/>
    </source>
</evidence>
<accession>A0A7Y0L3S0</accession>
<protein>
    <recommendedName>
        <fullName evidence="3">YbbR domain-containing protein</fullName>
    </recommendedName>
</protein>
<proteinExistence type="predicted"/>
<sequence length="312" mass="32066">MTDRLLENNTFLKILSVIVAIFIWFRAGPAAHVPNENHTIQGVAVGWSTINPHLTVLSLNPGTVTVQISGPPSSVNSSSTASVSALVNLSNIKSPGTYLLKVSASVPAGVTPVSVTPSRVEVTVARIGNTKRPVEVHLGGQPAAGYELSNYSSSIKDATVSGPTNALRQVKAVAGTVSLSGHNTTFSQDVVLEPVNAAGRVVPKVQVDPPTAAVTATIKKKPPEKVLPVVSKLTGQPASGYTVSQINVYPSSVTVSGTTQTLAGLNHIFTVPVNVSGATKTITESVPVQLPSGTSLVSSGQVTVTVTITKGS</sequence>
<dbReference type="Gene3D" id="2.170.120.30">
    <property type="match status" value="1"/>
</dbReference>
<dbReference type="Gene3D" id="2.170.120.40">
    <property type="entry name" value="YbbR-like domain"/>
    <property type="match status" value="2"/>
</dbReference>
<dbReference type="EMBL" id="JABBVZ010000028">
    <property type="protein sequence ID" value="NMP22690.1"/>
    <property type="molecule type" value="Genomic_DNA"/>
</dbReference>
<evidence type="ECO:0008006" key="3">
    <source>
        <dbReference type="Google" id="ProtNLM"/>
    </source>
</evidence>
<organism evidence="1 2">
    <name type="scientific">Sulfobacillus harzensis</name>
    <dbReference type="NCBI Taxonomy" id="2729629"/>
    <lineage>
        <taxon>Bacteria</taxon>
        <taxon>Bacillati</taxon>
        <taxon>Bacillota</taxon>
        <taxon>Clostridia</taxon>
        <taxon>Eubacteriales</taxon>
        <taxon>Clostridiales Family XVII. Incertae Sedis</taxon>
        <taxon>Sulfobacillus</taxon>
    </lineage>
</organism>
<comment type="caution">
    <text evidence="1">The sequence shown here is derived from an EMBL/GenBank/DDBJ whole genome shotgun (WGS) entry which is preliminary data.</text>
</comment>
<dbReference type="PANTHER" id="PTHR37804:SF1">
    <property type="entry name" value="CDAA REGULATORY PROTEIN CDAR"/>
    <property type="match status" value="1"/>
</dbReference>
<keyword evidence="2" id="KW-1185">Reference proteome</keyword>
<reference evidence="1 2" key="1">
    <citation type="submission" date="2020-04" db="EMBL/GenBank/DDBJ databases">
        <authorList>
            <person name="Zhang R."/>
            <person name="Schippers A."/>
        </authorList>
    </citation>
    <scope>NUCLEOTIDE SEQUENCE [LARGE SCALE GENOMIC DNA]</scope>
    <source>
        <strain evidence="1 2">DSM 109850</strain>
    </source>
</reference>
<dbReference type="InterPro" id="IPR012505">
    <property type="entry name" value="YbbR"/>
</dbReference>
<dbReference type="Proteomes" id="UP000533476">
    <property type="component" value="Unassembled WGS sequence"/>
</dbReference>
<dbReference type="RefSeq" id="WP_169099226.1">
    <property type="nucleotide sequence ID" value="NZ_JABBVZ010000028.1"/>
</dbReference>
<gene>
    <name evidence="1" type="ORF">HIJ39_10035</name>
</gene>
<evidence type="ECO:0000313" key="1">
    <source>
        <dbReference type="EMBL" id="NMP22690.1"/>
    </source>
</evidence>
<dbReference type="InterPro" id="IPR053154">
    <property type="entry name" value="c-di-AMP_regulator"/>
</dbReference>
<dbReference type="AlphaFoldDB" id="A0A7Y0L3S0"/>
<dbReference type="PANTHER" id="PTHR37804">
    <property type="entry name" value="CDAA REGULATORY PROTEIN CDAR"/>
    <property type="match status" value="1"/>
</dbReference>
<name>A0A7Y0L3S0_9FIRM</name>